<dbReference type="EMBL" id="JAYFSI010000006">
    <property type="protein sequence ID" value="MEA5362886.1"/>
    <property type="molecule type" value="Genomic_DNA"/>
</dbReference>
<accession>A0ABU5RCF9</accession>
<evidence type="ECO:0000313" key="3">
    <source>
        <dbReference type="Proteomes" id="UP001304298"/>
    </source>
</evidence>
<keyword evidence="1" id="KW-1133">Transmembrane helix</keyword>
<gene>
    <name evidence="2" type="ORF">VA596_25360</name>
</gene>
<dbReference type="Proteomes" id="UP001304298">
    <property type="component" value="Unassembled WGS sequence"/>
</dbReference>
<keyword evidence="3" id="KW-1185">Reference proteome</keyword>
<organism evidence="2 3">
    <name type="scientific">Amycolatopsis heterodermiae</name>
    <dbReference type="NCBI Taxonomy" id="3110235"/>
    <lineage>
        <taxon>Bacteria</taxon>
        <taxon>Bacillati</taxon>
        <taxon>Actinomycetota</taxon>
        <taxon>Actinomycetes</taxon>
        <taxon>Pseudonocardiales</taxon>
        <taxon>Pseudonocardiaceae</taxon>
        <taxon>Amycolatopsis</taxon>
    </lineage>
</organism>
<protein>
    <submittedName>
        <fullName evidence="2">DUF3592 domain-containing protein</fullName>
    </submittedName>
</protein>
<sequence>MSELVPVPAAWEHRRRGLTTRVAAWILAAGLVLALAVALQAVAVQRTGSRLSTSGQEAPATVTEVLPHKSGYNVRIRFTTADGREVSARLVDFPRDPGLEVGDRLRVGYDPERPDTTLWDVRDPLDFTGSAIFLAALSAVLAAASFLFFWVVRRRRG</sequence>
<keyword evidence="1" id="KW-0472">Membrane</keyword>
<proteinExistence type="predicted"/>
<reference evidence="2 3" key="1">
    <citation type="submission" date="2023-12" db="EMBL/GenBank/DDBJ databases">
        <title>Amycolatopsis sp. V23-08.</title>
        <authorList>
            <person name="Somphong A."/>
        </authorList>
    </citation>
    <scope>NUCLEOTIDE SEQUENCE [LARGE SCALE GENOMIC DNA]</scope>
    <source>
        <strain evidence="2 3">V23-08</strain>
    </source>
</reference>
<keyword evidence="1" id="KW-0812">Transmembrane</keyword>
<feature type="transmembrane region" description="Helical" evidence="1">
    <location>
        <begin position="131"/>
        <end position="152"/>
    </location>
</feature>
<feature type="transmembrane region" description="Helical" evidence="1">
    <location>
        <begin position="22"/>
        <end position="43"/>
    </location>
</feature>
<evidence type="ECO:0000313" key="2">
    <source>
        <dbReference type="EMBL" id="MEA5362886.1"/>
    </source>
</evidence>
<name>A0ABU5RCF9_9PSEU</name>
<evidence type="ECO:0000256" key="1">
    <source>
        <dbReference type="SAM" id="Phobius"/>
    </source>
</evidence>
<comment type="caution">
    <text evidence="2">The sequence shown here is derived from an EMBL/GenBank/DDBJ whole genome shotgun (WGS) entry which is preliminary data.</text>
</comment>
<dbReference type="RefSeq" id="WP_323330647.1">
    <property type="nucleotide sequence ID" value="NZ_JAYFSI010000006.1"/>
</dbReference>